<organism evidence="2">
    <name type="scientific">marine sediment metagenome</name>
    <dbReference type="NCBI Taxonomy" id="412755"/>
    <lineage>
        <taxon>unclassified sequences</taxon>
        <taxon>metagenomes</taxon>
        <taxon>ecological metagenomes</taxon>
    </lineage>
</organism>
<evidence type="ECO:0000313" key="2">
    <source>
        <dbReference type="EMBL" id="KKN35918.1"/>
    </source>
</evidence>
<gene>
    <name evidence="2" type="ORF">LCGC14_0778890</name>
</gene>
<feature type="region of interest" description="Disordered" evidence="1">
    <location>
        <begin position="91"/>
        <end position="112"/>
    </location>
</feature>
<name>A0A0F9T377_9ZZZZ</name>
<reference evidence="2" key="1">
    <citation type="journal article" date="2015" name="Nature">
        <title>Complex archaea that bridge the gap between prokaryotes and eukaryotes.</title>
        <authorList>
            <person name="Spang A."/>
            <person name="Saw J.H."/>
            <person name="Jorgensen S.L."/>
            <person name="Zaremba-Niedzwiedzka K."/>
            <person name="Martijn J."/>
            <person name="Lind A.E."/>
            <person name="van Eijk R."/>
            <person name="Schleper C."/>
            <person name="Guy L."/>
            <person name="Ettema T.J."/>
        </authorList>
    </citation>
    <scope>NUCLEOTIDE SEQUENCE</scope>
</reference>
<evidence type="ECO:0000256" key="1">
    <source>
        <dbReference type="SAM" id="MobiDB-lite"/>
    </source>
</evidence>
<protein>
    <recommendedName>
        <fullName evidence="3">Phage tail assembly protein</fullName>
    </recommendedName>
</protein>
<comment type="caution">
    <text evidence="2">The sequence shown here is derived from an EMBL/GenBank/DDBJ whole genome shotgun (WGS) entry which is preliminary data.</text>
</comment>
<proteinExistence type="predicted"/>
<dbReference type="AlphaFoldDB" id="A0A0F9T377"/>
<feature type="compositionally biased region" description="Low complexity" evidence="1">
    <location>
        <begin position="96"/>
        <end position="112"/>
    </location>
</feature>
<sequence length="112" mass="11730">MTTTEGLARDAYVGIDVELPDGSTVRCKALPLATSIEFLELIEKYGEGDIGALRKLLKEFPEAVGADGAFSQLTPGELVDVVLRFCVARRTPPASPTVTGPTPTPSPSGSTP</sequence>
<accession>A0A0F9T377</accession>
<evidence type="ECO:0008006" key="3">
    <source>
        <dbReference type="Google" id="ProtNLM"/>
    </source>
</evidence>
<dbReference type="EMBL" id="LAZR01002002">
    <property type="protein sequence ID" value="KKN35918.1"/>
    <property type="molecule type" value="Genomic_DNA"/>
</dbReference>